<dbReference type="InterPro" id="IPR003598">
    <property type="entry name" value="Ig_sub2"/>
</dbReference>
<dbReference type="InterPro" id="IPR036383">
    <property type="entry name" value="TSP1_rpt_sf"/>
</dbReference>
<dbReference type="SMART" id="SM00408">
    <property type="entry name" value="IGc2"/>
    <property type="match status" value="8"/>
</dbReference>
<keyword evidence="5" id="KW-0812">Transmembrane</keyword>
<gene>
    <name evidence="9" type="primary">LOC101236232</name>
</gene>
<dbReference type="Pfam" id="PF00090">
    <property type="entry name" value="TSP_1"/>
    <property type="match status" value="1"/>
</dbReference>
<dbReference type="Pfam" id="PF13927">
    <property type="entry name" value="Ig_3"/>
    <property type="match status" value="5"/>
</dbReference>
<dbReference type="InterPro" id="IPR013098">
    <property type="entry name" value="Ig_I-set"/>
</dbReference>
<feature type="domain" description="Ig-like" evidence="7">
    <location>
        <begin position="958"/>
        <end position="1035"/>
    </location>
</feature>
<keyword evidence="4" id="KW-0393">Immunoglobulin domain</keyword>
<evidence type="ECO:0000256" key="6">
    <source>
        <dbReference type="SAM" id="SignalP"/>
    </source>
</evidence>
<dbReference type="SMART" id="SM00209">
    <property type="entry name" value="TSP1"/>
    <property type="match status" value="1"/>
</dbReference>
<feature type="domain" description="Ig-like" evidence="7">
    <location>
        <begin position="438"/>
        <end position="534"/>
    </location>
</feature>
<sequence length="1213" mass="135511">MQKLWMCLLNFLFISVHSSSFNNTPQDLTLGELGGSVTLLWQVTTTQIDFIRWFKTNKNNNILLNIMYKSGNQIEPIVGTNYIGRVSTPGSAILTINKLTASDEGLIGCNVDFTGGQTVLSKIYLEVGGRPQNTLLSLESAPIETKELRLTCSTSSKPAAVITWFDKDDNALQNNSRYFISAPISVNNNFYTNVQTTLTIINIQINDTGFYKCLAKNELGFQTLNTSVVVQLKAYIFDGTDSSITVNEGDPVSLICNACGQPSPDVTWSTNSNSNNTLNINTFTKSQNATLFQIASEVSIRPTTRANFGNYICYAKNTYGQASYNITLNVQYIPYISYNTLDQENFYAKEGSSSSFSCSAIGNPQPTIKWYRDNVEIVKGKHSIVNTVDSVANNFVKVSSTINFNDVSKYDAGVLKCEASNVVGKASKDTSFNVYYMPVITAQMNPAVYVNLGTGLSLSCTVNSIEQSNFYWFKNGKLILNNIDGSQIVETKVGNSIVSSYLTINPILIDDSNVVFMCQANNSLGMDSRSTLVSVYYGPKIIKFPDPLIVIREHTFYSINCIAQANPKPTIVWFKNGDLIVFNVTSFKLFETIITSNNIVTVINSTIAFIDVKRENFGNWTCQASNNIVNSYSVDAQTTKITVTYPPVFEFLSPNPTIVNVSSNVILLCRVKASPKPYVWWQTPSGILPDQRYTTTILYAADQSEFGSTTAELTILSIKNKEYGQYTCMANNTIVSTSISVKLVVQYSPTAISDFQIPLQTYPEFSIKFIQVVVDSNPPAIVEWFISRDNGTSYVKLTRNIQTTQLNIVLDFEYKVQSQFYFPSGSLLRTDQAFYKVKISHIFGVTELLTWLVVYWTPQIETQIANSQTIMLNQKVSFICRFYSNPMSQINWFKDNVLVTDVGYLTTPLKVNLSMTLSESTFTLLNVLKSDRANYSCNATNTVGSATMWHYLDVLYPPKLIATSSTIFVNLGSDFSLSCEADANPPVNQYNWKRMNESFDFNKEIYVTNAQKNTDGNYSCVPENSIGYADTVFYSVFIIIPPKFTLPATCVKFTNTYSCYCQGDGFPTPDAYWTRYQSDEIIINGTSLNVTSSPSNDGTYVCHLKLFNYEITTYFQIADFTPIYGVWSQWSACNATCRKGISIRNRVCILLPCTDQLVETEVCLGKCPAPQTADSINWNYALFALIPGVLLLVLGIIWIVRKTRTRNTIEQQT</sequence>
<feature type="domain" description="Ig-like" evidence="7">
    <location>
        <begin position="646"/>
        <end position="740"/>
    </location>
</feature>
<dbReference type="PANTHER" id="PTHR12231">
    <property type="entry name" value="CTX-RELATED TYPE I TRANSMEMBRANE PROTEIN"/>
    <property type="match status" value="1"/>
</dbReference>
<feature type="signal peptide" evidence="6">
    <location>
        <begin position="1"/>
        <end position="18"/>
    </location>
</feature>
<dbReference type="InterPro" id="IPR003599">
    <property type="entry name" value="Ig_sub"/>
</dbReference>
<reference evidence="8" key="1">
    <citation type="submission" date="2025-05" db="UniProtKB">
        <authorList>
            <consortium name="RefSeq"/>
        </authorList>
    </citation>
    <scope>NUCLEOTIDE SEQUENCE [LARGE SCALE GENOMIC DNA]</scope>
</reference>
<organism evidence="8 9">
    <name type="scientific">Hydra vulgaris</name>
    <name type="common">Hydra</name>
    <name type="synonym">Hydra attenuata</name>
    <dbReference type="NCBI Taxonomy" id="6087"/>
    <lineage>
        <taxon>Eukaryota</taxon>
        <taxon>Metazoa</taxon>
        <taxon>Cnidaria</taxon>
        <taxon>Hydrozoa</taxon>
        <taxon>Hydroidolina</taxon>
        <taxon>Anthoathecata</taxon>
        <taxon>Aplanulata</taxon>
        <taxon>Hydridae</taxon>
        <taxon>Hydra</taxon>
    </lineage>
</organism>
<feature type="domain" description="Ig-like" evidence="7">
    <location>
        <begin position="131"/>
        <end position="225"/>
    </location>
</feature>
<keyword evidence="1 6" id="KW-0732">Signal</keyword>
<keyword evidence="2" id="KW-0677">Repeat</keyword>
<feature type="domain" description="Ig-like" evidence="7">
    <location>
        <begin position="226"/>
        <end position="329"/>
    </location>
</feature>
<dbReference type="Pfam" id="PF07686">
    <property type="entry name" value="V-set"/>
    <property type="match status" value="1"/>
</dbReference>
<dbReference type="InterPro" id="IPR013783">
    <property type="entry name" value="Ig-like_fold"/>
</dbReference>
<dbReference type="SUPFAM" id="SSF48726">
    <property type="entry name" value="Immunoglobulin"/>
    <property type="match status" value="9"/>
</dbReference>
<dbReference type="Gene3D" id="2.60.40.10">
    <property type="entry name" value="Immunoglobulins"/>
    <property type="match status" value="9"/>
</dbReference>
<feature type="transmembrane region" description="Helical" evidence="5">
    <location>
        <begin position="1178"/>
        <end position="1200"/>
    </location>
</feature>
<feature type="domain" description="Ig-like" evidence="7">
    <location>
        <begin position="334"/>
        <end position="433"/>
    </location>
</feature>
<keyword evidence="5" id="KW-1133">Transmembrane helix</keyword>
<feature type="domain" description="Ig-like" evidence="7">
    <location>
        <begin position="1042"/>
        <end position="1112"/>
    </location>
</feature>
<dbReference type="Gene3D" id="2.20.100.10">
    <property type="entry name" value="Thrombospondin type-1 (TSP1) repeat"/>
    <property type="match status" value="1"/>
</dbReference>
<dbReference type="InterPro" id="IPR013106">
    <property type="entry name" value="Ig_V-set"/>
</dbReference>
<dbReference type="PANTHER" id="PTHR12231:SF253">
    <property type="entry name" value="DPR-INTERACTING PROTEIN ETA, ISOFORM B-RELATED"/>
    <property type="match status" value="1"/>
</dbReference>
<feature type="domain" description="Ig-like" evidence="7">
    <location>
        <begin position="539"/>
        <end position="642"/>
    </location>
</feature>
<evidence type="ECO:0000256" key="4">
    <source>
        <dbReference type="ARBA" id="ARBA00023319"/>
    </source>
</evidence>
<accession>A0ABM4B854</accession>
<evidence type="ECO:0000256" key="5">
    <source>
        <dbReference type="SAM" id="Phobius"/>
    </source>
</evidence>
<evidence type="ECO:0000313" key="9">
    <source>
        <dbReference type="RefSeq" id="XP_065645051.1"/>
    </source>
</evidence>
<dbReference type="Proteomes" id="UP001652625">
    <property type="component" value="Chromosome 01"/>
</dbReference>
<dbReference type="PROSITE" id="PS50835">
    <property type="entry name" value="IG_LIKE"/>
    <property type="match status" value="9"/>
</dbReference>
<feature type="chain" id="PRO_5045586171" evidence="6">
    <location>
        <begin position="19"/>
        <end position="1213"/>
    </location>
</feature>
<evidence type="ECO:0000313" key="8">
    <source>
        <dbReference type="Proteomes" id="UP001652625"/>
    </source>
</evidence>
<evidence type="ECO:0000259" key="7">
    <source>
        <dbReference type="PROSITE" id="PS50835"/>
    </source>
</evidence>
<dbReference type="SUPFAM" id="SSF82895">
    <property type="entry name" value="TSP-1 type 1 repeat"/>
    <property type="match status" value="1"/>
</dbReference>
<keyword evidence="5" id="KW-0472">Membrane</keyword>
<dbReference type="Pfam" id="PF07679">
    <property type="entry name" value="I-set"/>
    <property type="match status" value="3"/>
</dbReference>
<proteinExistence type="predicted"/>
<keyword evidence="3" id="KW-1015">Disulfide bond</keyword>
<evidence type="ECO:0000256" key="3">
    <source>
        <dbReference type="ARBA" id="ARBA00023157"/>
    </source>
</evidence>
<dbReference type="InterPro" id="IPR036179">
    <property type="entry name" value="Ig-like_dom_sf"/>
</dbReference>
<dbReference type="InterPro" id="IPR000884">
    <property type="entry name" value="TSP1_rpt"/>
</dbReference>
<keyword evidence="8" id="KW-1185">Reference proteome</keyword>
<protein>
    <submittedName>
        <fullName evidence="9">Hemicentin-1 isoform X3</fullName>
    </submittedName>
</protein>
<dbReference type="InterPro" id="IPR051170">
    <property type="entry name" value="Neural/epithelial_adhesion"/>
</dbReference>
<dbReference type="CDD" id="cd00096">
    <property type="entry name" value="Ig"/>
    <property type="match status" value="3"/>
</dbReference>
<dbReference type="InterPro" id="IPR007110">
    <property type="entry name" value="Ig-like_dom"/>
</dbReference>
<name>A0ABM4B854_HYDVU</name>
<feature type="domain" description="Ig-like" evidence="7">
    <location>
        <begin position="858"/>
        <end position="941"/>
    </location>
</feature>
<evidence type="ECO:0000256" key="1">
    <source>
        <dbReference type="ARBA" id="ARBA00022729"/>
    </source>
</evidence>
<reference evidence="9" key="2">
    <citation type="submission" date="2025-08" db="UniProtKB">
        <authorList>
            <consortium name="RefSeq"/>
        </authorList>
    </citation>
    <scope>IDENTIFICATION</scope>
</reference>
<dbReference type="SMART" id="SM00409">
    <property type="entry name" value="IG"/>
    <property type="match status" value="9"/>
</dbReference>
<evidence type="ECO:0000256" key="2">
    <source>
        <dbReference type="ARBA" id="ARBA00022737"/>
    </source>
</evidence>
<dbReference type="GeneID" id="101236232"/>
<dbReference type="PROSITE" id="PS50092">
    <property type="entry name" value="TSP1"/>
    <property type="match status" value="1"/>
</dbReference>
<dbReference type="RefSeq" id="XP_065645051.1">
    <property type="nucleotide sequence ID" value="XM_065788979.1"/>
</dbReference>